<reference evidence="12" key="1">
    <citation type="journal article" date="2019" name="Nat. Commun.">
        <title>Expansion of phycobilisome linker gene families in mesophilic red algae.</title>
        <authorList>
            <person name="Lee J."/>
            <person name="Kim D."/>
            <person name="Bhattacharya D."/>
            <person name="Yoon H.S."/>
        </authorList>
    </citation>
    <scope>NUCLEOTIDE SEQUENCE [LARGE SCALE GENOMIC DNA]</scope>
    <source>
        <strain evidence="12">CCMP 1328</strain>
    </source>
</reference>
<dbReference type="EC" id="2.4.2.18" evidence="2"/>
<name>A0A5J4Z7J6_PORPP</name>
<dbReference type="GO" id="GO:0005829">
    <property type="term" value="C:cytosol"/>
    <property type="evidence" value="ECO:0007669"/>
    <property type="project" value="TreeGrafter"/>
</dbReference>
<evidence type="ECO:0000256" key="6">
    <source>
        <dbReference type="ARBA" id="ARBA00022822"/>
    </source>
</evidence>
<feature type="domain" description="Glycosyl transferase family 3" evidence="9">
    <location>
        <begin position="147"/>
        <end position="395"/>
    </location>
</feature>
<dbReference type="Gene3D" id="1.20.970.10">
    <property type="entry name" value="Transferase, Pyrimidine Nucleoside Phosphorylase, Chain C"/>
    <property type="match status" value="1"/>
</dbReference>
<dbReference type="GO" id="GO:0000162">
    <property type="term" value="P:L-tryptophan biosynthetic process"/>
    <property type="evidence" value="ECO:0007669"/>
    <property type="project" value="UniProtKB-KW"/>
</dbReference>
<keyword evidence="6" id="KW-0822">Tryptophan biosynthesis</keyword>
<dbReference type="SUPFAM" id="SSF47648">
    <property type="entry name" value="Nucleoside phosphorylase/phosphoribosyltransferase N-terminal domain"/>
    <property type="match status" value="1"/>
</dbReference>
<dbReference type="Pfam" id="PF02885">
    <property type="entry name" value="Glycos_trans_3N"/>
    <property type="match status" value="1"/>
</dbReference>
<protein>
    <recommendedName>
        <fullName evidence="2">anthranilate phosphoribosyltransferase</fullName>
        <ecNumber evidence="2">2.4.2.18</ecNumber>
    </recommendedName>
</protein>
<dbReference type="PANTHER" id="PTHR43285">
    <property type="entry name" value="ANTHRANILATE PHOSPHORIBOSYLTRANSFERASE"/>
    <property type="match status" value="1"/>
</dbReference>
<sequence>MKELELAAKHVKVVAEQLEMVVSRCAFVVGALRKEGRHARHESSTPASSTALCRGARRVEALRRRGVVCQALKPYLEKLIRREELSASECATALDEVLDASASPEELAAFLCLLAAKGETPAEIAALADVLLTRMVSVELEPSLLDRCVDIVGTGGDGANTINVSTCASILAAACGAKVAKHGNRSASSACGSADVLEYLGVKLDLAPDKVKQCVEEVGIGFIFAPHFHPAMKKVVEVRRKLKVRTVFNIMGPLINPARVKRAVIGVYDRNFCWVMAEAMKNLGAQHVLVVNTDGVDEFTNTGTAYVVELKDGELKEFEFDPRSIGIPRCSVDELRGGGPEYNADKLVKILKGQMPGPMEDAVVLNAGVALYAAGMADSIPSGVERARQVVREGTGAQVLERWSSLSQT</sequence>
<dbReference type="AlphaFoldDB" id="A0A5J4Z7J6"/>
<dbReference type="OrthoDB" id="4706at2759"/>
<dbReference type="InterPro" id="IPR000312">
    <property type="entry name" value="Glycosyl_Trfase_fam3"/>
</dbReference>
<evidence type="ECO:0000313" key="11">
    <source>
        <dbReference type="EMBL" id="KAA8499315.1"/>
    </source>
</evidence>
<dbReference type="Proteomes" id="UP000324585">
    <property type="component" value="Unassembled WGS sequence"/>
</dbReference>
<feature type="domain" description="Glycosyl transferase family 3 N-terminal" evidence="10">
    <location>
        <begin position="73"/>
        <end position="134"/>
    </location>
</feature>
<evidence type="ECO:0000256" key="3">
    <source>
        <dbReference type="ARBA" id="ARBA00022605"/>
    </source>
</evidence>
<dbReference type="InterPro" id="IPR036320">
    <property type="entry name" value="Glycosyl_Trfase_fam3_N_dom_sf"/>
</dbReference>
<dbReference type="Gene3D" id="3.40.1030.10">
    <property type="entry name" value="Nucleoside phosphorylase/phosphoribosyltransferase catalytic domain"/>
    <property type="match status" value="1"/>
</dbReference>
<dbReference type="PANTHER" id="PTHR43285:SF2">
    <property type="entry name" value="ANTHRANILATE PHOSPHORIBOSYLTRANSFERASE"/>
    <property type="match status" value="1"/>
</dbReference>
<keyword evidence="12" id="KW-1185">Reference proteome</keyword>
<keyword evidence="3" id="KW-0028">Amino-acid biosynthesis</keyword>
<gene>
    <name evidence="11" type="ORF">FVE85_6900</name>
</gene>
<dbReference type="InterPro" id="IPR017459">
    <property type="entry name" value="Glycosyl_Trfase_fam3_N_dom"/>
</dbReference>
<dbReference type="HAMAP" id="MF_00211">
    <property type="entry name" value="TrpD"/>
    <property type="match status" value="1"/>
</dbReference>
<evidence type="ECO:0000256" key="4">
    <source>
        <dbReference type="ARBA" id="ARBA00022676"/>
    </source>
</evidence>
<comment type="caution">
    <text evidence="11">The sequence shown here is derived from an EMBL/GenBank/DDBJ whole genome shotgun (WGS) entry which is preliminary data.</text>
</comment>
<dbReference type="InterPro" id="IPR005940">
    <property type="entry name" value="Anthranilate_Pribosyl_Tfrase"/>
</dbReference>
<evidence type="ECO:0000256" key="5">
    <source>
        <dbReference type="ARBA" id="ARBA00022679"/>
    </source>
</evidence>
<comment type="pathway">
    <text evidence="1">Amino-acid biosynthesis; L-tryptophan biosynthesis; L-tryptophan from chorismate: step 2/5.</text>
</comment>
<dbReference type="EMBL" id="VRMN01000001">
    <property type="protein sequence ID" value="KAA8499315.1"/>
    <property type="molecule type" value="Genomic_DNA"/>
</dbReference>
<accession>A0A5J4Z7J6</accession>
<organism evidence="11 12">
    <name type="scientific">Porphyridium purpureum</name>
    <name type="common">Red alga</name>
    <name type="synonym">Porphyridium cruentum</name>
    <dbReference type="NCBI Taxonomy" id="35688"/>
    <lineage>
        <taxon>Eukaryota</taxon>
        <taxon>Rhodophyta</taxon>
        <taxon>Bangiophyceae</taxon>
        <taxon>Porphyridiales</taxon>
        <taxon>Porphyridiaceae</taxon>
        <taxon>Porphyridium</taxon>
    </lineage>
</organism>
<dbReference type="SUPFAM" id="SSF52418">
    <property type="entry name" value="Nucleoside phosphorylase/phosphoribosyltransferase catalytic domain"/>
    <property type="match status" value="1"/>
</dbReference>
<keyword evidence="7" id="KW-0057">Aromatic amino acid biosynthesis</keyword>
<keyword evidence="4 11" id="KW-0328">Glycosyltransferase</keyword>
<evidence type="ECO:0000256" key="7">
    <source>
        <dbReference type="ARBA" id="ARBA00023141"/>
    </source>
</evidence>
<evidence type="ECO:0000259" key="9">
    <source>
        <dbReference type="Pfam" id="PF00591"/>
    </source>
</evidence>
<dbReference type="Pfam" id="PF00591">
    <property type="entry name" value="Glycos_transf_3"/>
    <property type="match status" value="1"/>
</dbReference>
<dbReference type="FunFam" id="3.40.1030.10:FF:000002">
    <property type="entry name" value="Anthranilate phosphoribosyltransferase"/>
    <property type="match status" value="1"/>
</dbReference>
<evidence type="ECO:0000256" key="1">
    <source>
        <dbReference type="ARBA" id="ARBA00004907"/>
    </source>
</evidence>
<dbReference type="NCBIfam" id="TIGR01245">
    <property type="entry name" value="trpD"/>
    <property type="match status" value="1"/>
</dbReference>
<proteinExistence type="inferred from homology"/>
<evidence type="ECO:0000259" key="10">
    <source>
        <dbReference type="Pfam" id="PF02885"/>
    </source>
</evidence>
<dbReference type="GO" id="GO:0004048">
    <property type="term" value="F:anthranilate phosphoribosyltransferase activity"/>
    <property type="evidence" value="ECO:0007669"/>
    <property type="project" value="UniProtKB-EC"/>
</dbReference>
<evidence type="ECO:0000256" key="8">
    <source>
        <dbReference type="ARBA" id="ARBA00061500"/>
    </source>
</evidence>
<keyword evidence="5 11" id="KW-0808">Transferase</keyword>
<evidence type="ECO:0000256" key="2">
    <source>
        <dbReference type="ARBA" id="ARBA00011948"/>
    </source>
</evidence>
<dbReference type="InterPro" id="IPR035902">
    <property type="entry name" value="Nuc_phospho_transferase"/>
</dbReference>
<dbReference type="OMA" id="GPMTNPA"/>
<evidence type="ECO:0000313" key="12">
    <source>
        <dbReference type="Proteomes" id="UP000324585"/>
    </source>
</evidence>
<comment type="similarity">
    <text evidence="8">Belongs to the anthranilate phosphoribosyltransferase family.</text>
</comment>